<dbReference type="Proteomes" id="UP000785679">
    <property type="component" value="Unassembled WGS sequence"/>
</dbReference>
<sequence>MSMRLGSLARDNHWKQQDATKVNGRILTRGKSFKCLQTRDSFISSQTNPPCTPSATQCLPSSLLQACTIPSPPM</sequence>
<comment type="caution">
    <text evidence="1">The sequence shown here is derived from an EMBL/GenBank/DDBJ whole genome shotgun (WGS) entry which is preliminary data.</text>
</comment>
<accession>A0A8J8T5B7</accession>
<evidence type="ECO:0000313" key="1">
    <source>
        <dbReference type="EMBL" id="TNV81933.1"/>
    </source>
</evidence>
<dbReference type="AlphaFoldDB" id="A0A8J8T5B7"/>
<evidence type="ECO:0000313" key="2">
    <source>
        <dbReference type="Proteomes" id="UP000785679"/>
    </source>
</evidence>
<proteinExistence type="predicted"/>
<organism evidence="1 2">
    <name type="scientific">Halteria grandinella</name>
    <dbReference type="NCBI Taxonomy" id="5974"/>
    <lineage>
        <taxon>Eukaryota</taxon>
        <taxon>Sar</taxon>
        <taxon>Alveolata</taxon>
        <taxon>Ciliophora</taxon>
        <taxon>Intramacronucleata</taxon>
        <taxon>Spirotrichea</taxon>
        <taxon>Stichotrichia</taxon>
        <taxon>Sporadotrichida</taxon>
        <taxon>Halteriidae</taxon>
        <taxon>Halteria</taxon>
    </lineage>
</organism>
<gene>
    <name evidence="1" type="ORF">FGO68_gene9590</name>
</gene>
<name>A0A8J8T5B7_HALGN</name>
<keyword evidence="2" id="KW-1185">Reference proteome</keyword>
<protein>
    <submittedName>
        <fullName evidence="1">Uncharacterized protein</fullName>
    </submittedName>
</protein>
<dbReference type="EMBL" id="RRYP01005557">
    <property type="protein sequence ID" value="TNV81933.1"/>
    <property type="molecule type" value="Genomic_DNA"/>
</dbReference>
<reference evidence="1" key="1">
    <citation type="submission" date="2019-06" db="EMBL/GenBank/DDBJ databases">
        <authorList>
            <person name="Zheng W."/>
        </authorList>
    </citation>
    <scope>NUCLEOTIDE SEQUENCE</scope>
    <source>
        <strain evidence="1">QDHG01</strain>
    </source>
</reference>